<evidence type="ECO:0000313" key="2">
    <source>
        <dbReference type="EMBL" id="OGN23560.1"/>
    </source>
</evidence>
<dbReference type="EMBL" id="MGKJ01000018">
    <property type="protein sequence ID" value="OGN23560.1"/>
    <property type="molecule type" value="Genomic_DNA"/>
</dbReference>
<proteinExistence type="predicted"/>
<feature type="region of interest" description="Disordered" evidence="1">
    <location>
        <begin position="1"/>
        <end position="20"/>
    </location>
</feature>
<reference evidence="2 3" key="1">
    <citation type="journal article" date="2016" name="Nat. Commun.">
        <title>Thousands of microbial genomes shed light on interconnected biogeochemical processes in an aquifer system.</title>
        <authorList>
            <person name="Anantharaman K."/>
            <person name="Brown C.T."/>
            <person name="Hug L.A."/>
            <person name="Sharon I."/>
            <person name="Castelle C.J."/>
            <person name="Probst A.J."/>
            <person name="Thomas B.C."/>
            <person name="Singh A."/>
            <person name="Wilkins M.J."/>
            <person name="Karaoz U."/>
            <person name="Brodie E.L."/>
            <person name="Williams K.H."/>
            <person name="Hubbard S.S."/>
            <person name="Banfield J.F."/>
        </authorList>
    </citation>
    <scope>NUCLEOTIDE SEQUENCE [LARGE SCALE GENOMIC DNA]</scope>
</reference>
<gene>
    <name evidence="2" type="ORF">A3A13_03210</name>
</gene>
<dbReference type="AlphaFoldDB" id="A0A1F8GET3"/>
<evidence type="ECO:0000313" key="3">
    <source>
        <dbReference type="Proteomes" id="UP000178911"/>
    </source>
</evidence>
<evidence type="ECO:0000256" key="1">
    <source>
        <dbReference type="SAM" id="MobiDB-lite"/>
    </source>
</evidence>
<sequence>MVGFRERLSAIKGKQEAADQMKKEQVEKATEEARLERQAKRSALSSEYYTVRAEFAQAEQTANEAREAILQADAFAAEQGENLDPEARAEIDTMKVEAREAQQRFEELKTKLDALRAEISAFEESVESQTQDESVSTDSSESPEDEDAEAKTRLQEEANIRAFDLWESILKKAKLWDKYASPSEIQAALQPTIDALKQSGNLVDYLALKSVDGFSTRIDISSAAMQEDPTTLEKARTEILTAEQNREIDNRLQELGEETAFALSYQANKAGVSVEEFLASNPGFLAQVDKNALDFRSRTMAELSPEDRGKVEEQANAKLNAIKTYNRLREENLKRSEGIKGPAKDSGKYLDAASEEYRTGMEADIEAELQVLKSEGKIAEYLALKGTVGPNFTTNPRNLDFFRVKDLVEIVAKEDQSTIDNLRAVLTTEQNLALDQKLSQAK</sequence>
<comment type="caution">
    <text evidence="2">The sequence shown here is derived from an EMBL/GenBank/DDBJ whole genome shotgun (WGS) entry which is preliminary data.</text>
</comment>
<accession>A0A1F8GET3</accession>
<protein>
    <submittedName>
        <fullName evidence="2">Uncharacterized protein</fullName>
    </submittedName>
</protein>
<feature type="region of interest" description="Disordered" evidence="1">
    <location>
        <begin position="122"/>
        <end position="152"/>
    </location>
</feature>
<name>A0A1F8GET3_9BACT</name>
<organism evidence="2 3">
    <name type="scientific">Candidatus Yanofskybacteria bacterium RIFCSPLOWO2_01_FULL_43_22</name>
    <dbReference type="NCBI Taxonomy" id="1802695"/>
    <lineage>
        <taxon>Bacteria</taxon>
        <taxon>Candidatus Yanofskyibacteriota</taxon>
    </lineage>
</organism>
<dbReference type="Proteomes" id="UP000178911">
    <property type="component" value="Unassembled WGS sequence"/>
</dbReference>